<evidence type="ECO:0000259" key="7">
    <source>
        <dbReference type="Pfam" id="PF22799"/>
    </source>
</evidence>
<dbReference type="Pfam" id="PF22799">
    <property type="entry name" value="PIR1-like_C"/>
    <property type="match status" value="1"/>
</dbReference>
<dbReference type="OrthoDB" id="5415592at2759"/>
<dbReference type="PANTHER" id="PTHR47254">
    <property type="entry name" value="CELL WALL MANNOPROTEIN CIS3-RELATED"/>
    <property type="match status" value="1"/>
</dbReference>
<keyword evidence="3" id="KW-0964">Secreted</keyword>
<evidence type="ECO:0000256" key="2">
    <source>
        <dbReference type="ARBA" id="ARBA00022512"/>
    </source>
</evidence>
<keyword evidence="2" id="KW-0134">Cell wall</keyword>
<evidence type="ECO:0000256" key="4">
    <source>
        <dbReference type="ARBA" id="ARBA00022729"/>
    </source>
</evidence>
<gene>
    <name evidence="8" type="ORF">B9Z19DRAFT_1010311</name>
</gene>
<evidence type="ECO:0000256" key="5">
    <source>
        <dbReference type="ARBA" id="ARBA00038219"/>
    </source>
</evidence>
<sequence>MFSLRIAILIIPSLLILSTFCLAQGVTQIVRPPGTSPPGCIDSYPETFGLKPADHRIPVIETHCIHPRILKVFLQKGLLIDHFGRIGSIVANRQFQFDGPPAQAGAIYTGGWSLCPDNLIALGPQKQFYACASGDFEKLYDRMVEKQCRPIFMNVVQLVDC</sequence>
<comment type="subcellular location">
    <subcellularLocation>
        <location evidence="1">Secreted</location>
        <location evidence="1">Cell wall</location>
    </subcellularLocation>
</comment>
<dbReference type="GO" id="GO:0009277">
    <property type="term" value="C:fungal-type cell wall"/>
    <property type="evidence" value="ECO:0007669"/>
    <property type="project" value="TreeGrafter"/>
</dbReference>
<protein>
    <recommendedName>
        <fullName evidence="7">Cell wall mannoprotein PIR1-like C-terminal domain-containing protein</fullName>
    </recommendedName>
</protein>
<keyword evidence="9" id="KW-1185">Reference proteome</keyword>
<accession>A0A2T6ZA98</accession>
<evidence type="ECO:0000256" key="1">
    <source>
        <dbReference type="ARBA" id="ARBA00004191"/>
    </source>
</evidence>
<keyword evidence="4 6" id="KW-0732">Signal</keyword>
<evidence type="ECO:0000256" key="3">
    <source>
        <dbReference type="ARBA" id="ARBA00022525"/>
    </source>
</evidence>
<feature type="chain" id="PRO_5015501660" description="Cell wall mannoprotein PIR1-like C-terminal domain-containing protein" evidence="6">
    <location>
        <begin position="24"/>
        <end position="161"/>
    </location>
</feature>
<dbReference type="EMBL" id="NESQ01000551">
    <property type="protein sequence ID" value="PUU72389.1"/>
    <property type="molecule type" value="Genomic_DNA"/>
</dbReference>
<dbReference type="GO" id="GO:0031505">
    <property type="term" value="P:fungal-type cell wall organization"/>
    <property type="evidence" value="ECO:0007669"/>
    <property type="project" value="TreeGrafter"/>
</dbReference>
<comment type="caution">
    <text evidence="8">The sequence shown here is derived from an EMBL/GenBank/DDBJ whole genome shotgun (WGS) entry which is preliminary data.</text>
</comment>
<evidence type="ECO:0000313" key="8">
    <source>
        <dbReference type="EMBL" id="PUU72389.1"/>
    </source>
</evidence>
<name>A0A2T6ZA98_TUBBO</name>
<reference evidence="8 9" key="1">
    <citation type="submission" date="2017-04" db="EMBL/GenBank/DDBJ databases">
        <title>Draft genome sequence of Tuber borchii Vittad., a whitish edible truffle.</title>
        <authorList>
            <consortium name="DOE Joint Genome Institute"/>
            <person name="Murat C."/>
            <person name="Kuo A."/>
            <person name="Barry K.W."/>
            <person name="Clum A."/>
            <person name="Dockter R.B."/>
            <person name="Fauchery L."/>
            <person name="Iotti M."/>
            <person name="Kohler A."/>
            <person name="Labutti K."/>
            <person name="Lindquist E.A."/>
            <person name="Lipzen A."/>
            <person name="Ohm R.A."/>
            <person name="Wang M."/>
            <person name="Grigoriev I.V."/>
            <person name="Zambonelli A."/>
            <person name="Martin F.M."/>
        </authorList>
    </citation>
    <scope>NUCLEOTIDE SEQUENCE [LARGE SCALE GENOMIC DNA]</scope>
    <source>
        <strain evidence="8 9">Tbo3840</strain>
    </source>
</reference>
<proteinExistence type="inferred from homology"/>
<comment type="similarity">
    <text evidence="5">Belongs to the PIR protein family.</text>
</comment>
<feature type="domain" description="Cell wall mannoprotein PIR1-like C-terminal" evidence="7">
    <location>
        <begin position="77"/>
        <end position="151"/>
    </location>
</feature>
<dbReference type="PANTHER" id="PTHR47254:SF1">
    <property type="entry name" value="CELL WALL MANNOPROTEIN CIS3-RELATED"/>
    <property type="match status" value="1"/>
</dbReference>
<dbReference type="AlphaFoldDB" id="A0A2T6ZA98"/>
<dbReference type="Proteomes" id="UP000244722">
    <property type="component" value="Unassembled WGS sequence"/>
</dbReference>
<feature type="signal peptide" evidence="6">
    <location>
        <begin position="1"/>
        <end position="23"/>
    </location>
</feature>
<evidence type="ECO:0000256" key="6">
    <source>
        <dbReference type="SAM" id="SignalP"/>
    </source>
</evidence>
<evidence type="ECO:0000313" key="9">
    <source>
        <dbReference type="Proteomes" id="UP000244722"/>
    </source>
</evidence>
<dbReference type="InterPro" id="IPR054508">
    <property type="entry name" value="PIR1-like_C"/>
</dbReference>
<dbReference type="InterPro" id="IPR051153">
    <property type="entry name" value="Yeast_CWMannoprotein_PIR"/>
</dbReference>
<organism evidence="8 9">
    <name type="scientific">Tuber borchii</name>
    <name type="common">White truffle</name>
    <dbReference type="NCBI Taxonomy" id="42251"/>
    <lineage>
        <taxon>Eukaryota</taxon>
        <taxon>Fungi</taxon>
        <taxon>Dikarya</taxon>
        <taxon>Ascomycota</taxon>
        <taxon>Pezizomycotina</taxon>
        <taxon>Pezizomycetes</taxon>
        <taxon>Pezizales</taxon>
        <taxon>Tuberaceae</taxon>
        <taxon>Tuber</taxon>
    </lineage>
</organism>
<dbReference type="GO" id="GO:0005199">
    <property type="term" value="F:structural constituent of cell wall"/>
    <property type="evidence" value="ECO:0007669"/>
    <property type="project" value="TreeGrafter"/>
</dbReference>